<gene>
    <name evidence="2" type="ORF">UFOPK3609_00754</name>
</gene>
<dbReference type="InterPro" id="IPR012675">
    <property type="entry name" value="Beta-grasp_dom_sf"/>
</dbReference>
<dbReference type="SUPFAM" id="SSF54292">
    <property type="entry name" value="2Fe-2S ferredoxin-like"/>
    <property type="match status" value="1"/>
</dbReference>
<feature type="domain" description="2Fe-2S ferredoxin-type" evidence="1">
    <location>
        <begin position="32"/>
        <end position="117"/>
    </location>
</feature>
<dbReference type="EMBL" id="CAFBMQ010000095">
    <property type="protein sequence ID" value="CAB4909279.1"/>
    <property type="molecule type" value="Genomic_DNA"/>
</dbReference>
<sequence length="117" mass="12326">MTAACADRRPGGLRIERFAVAEQPPPVRDTAYEVELRQSGTVLVLHPGDSVLDALVGAGAPVLASCRQGLCGTCETAVVSGSPDHRDSLVDRSTADGDRSFYPCVSRSASDRLVLDL</sequence>
<dbReference type="GO" id="GO:0051537">
    <property type="term" value="F:2 iron, 2 sulfur cluster binding"/>
    <property type="evidence" value="ECO:0007669"/>
    <property type="project" value="InterPro"/>
</dbReference>
<dbReference type="InterPro" id="IPR001041">
    <property type="entry name" value="2Fe-2S_ferredoxin-type"/>
</dbReference>
<accession>A0A6J7H0N4</accession>
<protein>
    <submittedName>
        <fullName evidence="2">Unannotated protein</fullName>
    </submittedName>
</protein>
<name>A0A6J7H0N4_9ZZZZ</name>
<dbReference type="AlphaFoldDB" id="A0A6J7H0N4"/>
<dbReference type="InterPro" id="IPR036010">
    <property type="entry name" value="2Fe-2S_ferredoxin-like_sf"/>
</dbReference>
<proteinExistence type="predicted"/>
<organism evidence="2">
    <name type="scientific">freshwater metagenome</name>
    <dbReference type="NCBI Taxonomy" id="449393"/>
    <lineage>
        <taxon>unclassified sequences</taxon>
        <taxon>metagenomes</taxon>
        <taxon>ecological metagenomes</taxon>
    </lineage>
</organism>
<dbReference type="PROSITE" id="PS00197">
    <property type="entry name" value="2FE2S_FER_1"/>
    <property type="match status" value="1"/>
</dbReference>
<evidence type="ECO:0000313" key="2">
    <source>
        <dbReference type="EMBL" id="CAB4909279.1"/>
    </source>
</evidence>
<dbReference type="InterPro" id="IPR006058">
    <property type="entry name" value="2Fe2S_fd_BS"/>
</dbReference>
<dbReference type="CDD" id="cd00207">
    <property type="entry name" value="fer2"/>
    <property type="match status" value="1"/>
</dbReference>
<dbReference type="PROSITE" id="PS51085">
    <property type="entry name" value="2FE2S_FER_2"/>
    <property type="match status" value="1"/>
</dbReference>
<reference evidence="2" key="1">
    <citation type="submission" date="2020-05" db="EMBL/GenBank/DDBJ databases">
        <authorList>
            <person name="Chiriac C."/>
            <person name="Salcher M."/>
            <person name="Ghai R."/>
            <person name="Kavagutti S V."/>
        </authorList>
    </citation>
    <scope>NUCLEOTIDE SEQUENCE</scope>
</reference>
<evidence type="ECO:0000259" key="1">
    <source>
        <dbReference type="PROSITE" id="PS51085"/>
    </source>
</evidence>
<dbReference type="Gene3D" id="3.10.20.30">
    <property type="match status" value="1"/>
</dbReference>
<dbReference type="Pfam" id="PF00111">
    <property type="entry name" value="Fer2"/>
    <property type="match status" value="1"/>
</dbReference>